<organism evidence="2 3">
    <name type="scientific">Serpentinimonas maccroryi</name>
    <dbReference type="NCBI Taxonomy" id="1458426"/>
    <lineage>
        <taxon>Bacteria</taxon>
        <taxon>Pseudomonadati</taxon>
        <taxon>Pseudomonadota</taxon>
        <taxon>Betaproteobacteria</taxon>
        <taxon>Burkholderiales</taxon>
        <taxon>Comamonadaceae</taxon>
        <taxon>Serpentinimonas</taxon>
    </lineage>
</organism>
<name>A0A060NVG9_9BURK</name>
<gene>
    <name evidence="2" type="ORF">SMCB_0636</name>
</gene>
<reference evidence="2 3" key="1">
    <citation type="journal article" date="2014" name="Nat. Commun.">
        <title>Physiological and genomic features of highly alkaliphilic hydrogen-utilizing Betaproteobacteria from a continental serpentinizing site.</title>
        <authorList>
            <person name="Suzuki S."/>
            <person name="Kuenen J.G."/>
            <person name="Schipper K."/>
            <person name="van der Velde S."/>
            <person name="Ishii S."/>
            <person name="Wu A."/>
            <person name="Sorokin D.Y."/>
            <person name="Tenney A."/>
            <person name="Meng X.Y."/>
            <person name="Morrill P.L."/>
            <person name="Kamagata Y."/>
            <person name="Muyzer G."/>
            <person name="Nealson K.H."/>
        </authorList>
    </citation>
    <scope>NUCLEOTIDE SEQUENCE [LARGE SCALE GENOMIC DNA]</scope>
    <source>
        <strain evidence="2 3">B1</strain>
    </source>
</reference>
<dbReference type="InterPro" id="IPR004919">
    <property type="entry name" value="GmrSD_N"/>
</dbReference>
<evidence type="ECO:0000313" key="2">
    <source>
        <dbReference type="EMBL" id="BAO82864.1"/>
    </source>
</evidence>
<dbReference type="Pfam" id="PF03235">
    <property type="entry name" value="GmrSD_N"/>
    <property type="match status" value="1"/>
</dbReference>
<protein>
    <submittedName>
        <fullName evidence="2">Uncharacterized conserved protein</fullName>
    </submittedName>
</protein>
<proteinExistence type="predicted"/>
<sequence length="575" mass="65469">MNYKLEHKTIGFGIDPRTRQPTQGIEGVFFIPSYQRGYRWTSDEVTKLLDDIWESAGQPYSLQPIVVQQKKDGGSDWALIDGQQRLTTLWLLLRFMQKGDVRYTLEYATRPGSQAYLQLLDPAQAEQNIDYFHIHQAHVTITQWFTQKMGEAYQQFLVDEMFRFLSTSVRVIWYEIPEDEQPIPLFTRLNQGRIPLTDAELIKAVLLSHVEQAIPGRETEVAAQWDGIERDLQRDEIWAFAAGPSRHLAGQQGTRVDLLLDTLANKPSSGARRYHTFDALHEKAKTQGLAFWDEVVALHAQILGWFEEPRLYNKIGFLVTCGTPIGSILGWAQGADGQAAPAKSAFETLLNHRIRAAVQVDINDNLDVLHYESRADYEKLQRILLLFNIATCRGRFPFEHHVGHSWTLEHIHAQSAQKLNRVEQWDSWLQAHRQALLTIQTEHNTAVIKPLLSSIDAALPTVHTRQFDQEQFNALASDILMALNDGVVEEADHSLSNLALLQHGANAALSNAVFEVKRQRVLDMDKSGDYVPAATRNVFLKYYTPAEGLQPHFWGDEDKIAYLAHIKTTLTSYLQ</sequence>
<evidence type="ECO:0000259" key="1">
    <source>
        <dbReference type="Pfam" id="PF03235"/>
    </source>
</evidence>
<dbReference type="PANTHER" id="PTHR35149">
    <property type="entry name" value="SLL5132 PROTEIN"/>
    <property type="match status" value="1"/>
</dbReference>
<dbReference type="KEGG" id="cbab:SMCB_0636"/>
<dbReference type="EMBL" id="AP014569">
    <property type="protein sequence ID" value="BAO82864.1"/>
    <property type="molecule type" value="Genomic_DNA"/>
</dbReference>
<keyword evidence="3" id="KW-1185">Reference proteome</keyword>
<dbReference type="HOGENOM" id="CLU_032110_0_0_4"/>
<dbReference type="AlphaFoldDB" id="A0A060NVG9"/>
<feature type="domain" description="GmrSD restriction endonucleases N-terminal" evidence="1">
    <location>
        <begin position="26"/>
        <end position="206"/>
    </location>
</feature>
<dbReference type="RefSeq" id="WP_052468393.1">
    <property type="nucleotide sequence ID" value="NZ_AP014569.1"/>
</dbReference>
<evidence type="ECO:0000313" key="3">
    <source>
        <dbReference type="Proteomes" id="UP000066014"/>
    </source>
</evidence>
<dbReference type="Proteomes" id="UP000066014">
    <property type="component" value="Chromosome"/>
</dbReference>
<accession>A0A060NVG9</accession>
<dbReference type="PANTHER" id="PTHR35149:SF2">
    <property type="entry name" value="DUF262 DOMAIN-CONTAINING PROTEIN"/>
    <property type="match status" value="1"/>
</dbReference>
<dbReference type="OrthoDB" id="3654724at2"/>
<dbReference type="STRING" id="1458426.SMCB_0636"/>